<dbReference type="GO" id="GO:0046872">
    <property type="term" value="F:metal ion binding"/>
    <property type="evidence" value="ECO:0007669"/>
    <property type="project" value="UniProtKB-KW"/>
</dbReference>
<evidence type="ECO:0000313" key="7">
    <source>
        <dbReference type="Proteomes" id="UP000199527"/>
    </source>
</evidence>
<protein>
    <submittedName>
        <fullName evidence="6">Uncharacterized conserved protein</fullName>
    </submittedName>
</protein>
<evidence type="ECO:0000313" key="6">
    <source>
        <dbReference type="EMBL" id="SDI33816.1"/>
    </source>
</evidence>
<dbReference type="PANTHER" id="PTHR33337">
    <property type="entry name" value="GFA DOMAIN-CONTAINING PROTEIN"/>
    <property type="match status" value="1"/>
</dbReference>
<comment type="similarity">
    <text evidence="1">Belongs to the Gfa family.</text>
</comment>
<sequence length="133" mass="14616">MSPIPSIARCSCGQLQAEVTGAPLRVSVCHCRACQRRSGNVFATQARFAEQQVQVSGESSRYRRQADSGNEVEFHFCPQCGATVYFRLLALPGAIAIPVGAFADNGFAAPELSIYEVRQHPWVRMPDDIDHHP</sequence>
<organism evidence="6 7">
    <name type="scientific">Ferrimonas sediminum</name>
    <dbReference type="NCBI Taxonomy" id="718193"/>
    <lineage>
        <taxon>Bacteria</taxon>
        <taxon>Pseudomonadati</taxon>
        <taxon>Pseudomonadota</taxon>
        <taxon>Gammaproteobacteria</taxon>
        <taxon>Alteromonadales</taxon>
        <taxon>Ferrimonadaceae</taxon>
        <taxon>Ferrimonas</taxon>
    </lineage>
</organism>
<dbReference type="SUPFAM" id="SSF51316">
    <property type="entry name" value="Mss4-like"/>
    <property type="match status" value="1"/>
</dbReference>
<evidence type="ECO:0000256" key="1">
    <source>
        <dbReference type="ARBA" id="ARBA00005495"/>
    </source>
</evidence>
<accession>A0A1G8JRJ7</accession>
<dbReference type="InterPro" id="IPR011057">
    <property type="entry name" value="Mss4-like_sf"/>
</dbReference>
<dbReference type="Gene3D" id="3.90.1590.10">
    <property type="entry name" value="glutathione-dependent formaldehyde- activating enzyme (gfa)"/>
    <property type="match status" value="1"/>
</dbReference>
<evidence type="ECO:0000256" key="3">
    <source>
        <dbReference type="ARBA" id="ARBA00022833"/>
    </source>
</evidence>
<name>A0A1G8JRJ7_9GAMM</name>
<keyword evidence="3" id="KW-0862">Zinc</keyword>
<dbReference type="PROSITE" id="PS51891">
    <property type="entry name" value="CENP_V_GFA"/>
    <property type="match status" value="1"/>
</dbReference>
<evidence type="ECO:0000256" key="4">
    <source>
        <dbReference type="ARBA" id="ARBA00023239"/>
    </source>
</evidence>
<dbReference type="RefSeq" id="WP_090360242.1">
    <property type="nucleotide sequence ID" value="NZ_FNEM01000001.1"/>
</dbReference>
<dbReference type="OrthoDB" id="4188830at2"/>
<keyword evidence="7" id="KW-1185">Reference proteome</keyword>
<dbReference type="AlphaFoldDB" id="A0A1G8JRJ7"/>
<gene>
    <name evidence="6" type="ORF">SAMN04488540_101135</name>
</gene>
<keyword evidence="4" id="KW-0456">Lyase</keyword>
<feature type="domain" description="CENP-V/GFA" evidence="5">
    <location>
        <begin position="6"/>
        <end position="123"/>
    </location>
</feature>
<dbReference type="Proteomes" id="UP000199527">
    <property type="component" value="Unassembled WGS sequence"/>
</dbReference>
<reference evidence="7" key="1">
    <citation type="submission" date="2016-10" db="EMBL/GenBank/DDBJ databases">
        <authorList>
            <person name="Varghese N."/>
            <person name="Submissions S."/>
        </authorList>
    </citation>
    <scope>NUCLEOTIDE SEQUENCE [LARGE SCALE GENOMIC DNA]</scope>
    <source>
        <strain evidence="7">DSM 23317</strain>
    </source>
</reference>
<keyword evidence="2" id="KW-0479">Metal-binding</keyword>
<dbReference type="InterPro" id="IPR006913">
    <property type="entry name" value="CENP-V/GFA"/>
</dbReference>
<evidence type="ECO:0000256" key="2">
    <source>
        <dbReference type="ARBA" id="ARBA00022723"/>
    </source>
</evidence>
<proteinExistence type="inferred from homology"/>
<dbReference type="PANTHER" id="PTHR33337:SF40">
    <property type="entry name" value="CENP-V_GFA DOMAIN-CONTAINING PROTEIN-RELATED"/>
    <property type="match status" value="1"/>
</dbReference>
<evidence type="ECO:0000259" key="5">
    <source>
        <dbReference type="PROSITE" id="PS51891"/>
    </source>
</evidence>
<dbReference type="EMBL" id="FNEM01000001">
    <property type="protein sequence ID" value="SDI33816.1"/>
    <property type="molecule type" value="Genomic_DNA"/>
</dbReference>
<dbReference type="GO" id="GO:0016846">
    <property type="term" value="F:carbon-sulfur lyase activity"/>
    <property type="evidence" value="ECO:0007669"/>
    <property type="project" value="InterPro"/>
</dbReference>
<dbReference type="Pfam" id="PF04828">
    <property type="entry name" value="GFA"/>
    <property type="match status" value="1"/>
</dbReference>